<proteinExistence type="predicted"/>
<dbReference type="Proteomes" id="UP001384579">
    <property type="component" value="Unassembled WGS sequence"/>
</dbReference>
<sequence>MLQTTSELVAPDDRIILMKNEVYRVSQTHREVQVLSGTAWITLDKKDIILHSSEQASLPFSKNPVLISALNNMPLIMAVW</sequence>
<dbReference type="EMBL" id="JBBLXS010000047">
    <property type="protein sequence ID" value="MEK0184359.1"/>
    <property type="molecule type" value="Genomic_DNA"/>
</dbReference>
<gene>
    <name evidence="1" type="ORF">WMG39_05775</name>
</gene>
<evidence type="ECO:0008006" key="3">
    <source>
        <dbReference type="Google" id="ProtNLM"/>
    </source>
</evidence>
<name>A0ABU8YJ08_9CYAN</name>
<comment type="caution">
    <text evidence="1">The sequence shown here is derived from an EMBL/GenBank/DDBJ whole genome shotgun (WGS) entry which is preliminary data.</text>
</comment>
<protein>
    <recommendedName>
        <fullName evidence="3">DUF2917 domain-containing protein</fullName>
    </recommendedName>
</protein>
<keyword evidence="2" id="KW-1185">Reference proteome</keyword>
<organism evidence="1 2">
    <name type="scientific">Microcoleus anatoxicus PTRS2</name>
    <dbReference type="NCBI Taxonomy" id="2705321"/>
    <lineage>
        <taxon>Bacteria</taxon>
        <taxon>Bacillati</taxon>
        <taxon>Cyanobacteriota</taxon>
        <taxon>Cyanophyceae</taxon>
        <taxon>Oscillatoriophycideae</taxon>
        <taxon>Oscillatoriales</taxon>
        <taxon>Microcoleaceae</taxon>
        <taxon>Microcoleus</taxon>
        <taxon>Microcoleus anatoxicus</taxon>
    </lineage>
</organism>
<reference evidence="1 2" key="1">
    <citation type="journal article" date="2020" name="Harmful Algae">
        <title>Molecular and morphological characterization of a novel dihydroanatoxin-a producing Microcoleus species (cyanobacteria) from the Russian River, California, USA.</title>
        <authorList>
            <person name="Conklin K.Y."/>
            <person name="Stancheva R."/>
            <person name="Otten T.G."/>
            <person name="Fadness R."/>
            <person name="Boyer G.L."/>
            <person name="Read B."/>
            <person name="Zhang X."/>
            <person name="Sheath R.G."/>
        </authorList>
    </citation>
    <scope>NUCLEOTIDE SEQUENCE [LARGE SCALE GENOMIC DNA]</scope>
    <source>
        <strain evidence="1 2">PTRS2</strain>
    </source>
</reference>
<evidence type="ECO:0000313" key="1">
    <source>
        <dbReference type="EMBL" id="MEK0184359.1"/>
    </source>
</evidence>
<evidence type="ECO:0000313" key="2">
    <source>
        <dbReference type="Proteomes" id="UP001384579"/>
    </source>
</evidence>
<accession>A0ABU8YJ08</accession>
<dbReference type="RefSeq" id="WP_340519051.1">
    <property type="nucleotide sequence ID" value="NZ_JBBLXS010000047.1"/>
</dbReference>